<evidence type="ECO:0000313" key="5">
    <source>
        <dbReference type="Proteomes" id="UP000070544"/>
    </source>
</evidence>
<sequence>MYSISTPAYQTSLGSQPQSYYQHLQTMPNMPMQPPNALHTGPFQPQRFIGPPSVSNMNSAALAPSDVLQRMSNSAALDPSQDEGFSRMANVGSLTSGVRATEPTSQAYSQSTTSSTPIHWTFAYFAGAAFSGNDQIVLPEPQPAFVVLRDYVARNDDELTVAAGNHVQLYTAYRDGWGLVGVAGMEHVGLLPM</sequence>
<dbReference type="EMBL" id="KQ965773">
    <property type="protein sequence ID" value="KXS13914.1"/>
    <property type="molecule type" value="Genomic_DNA"/>
</dbReference>
<evidence type="ECO:0000256" key="2">
    <source>
        <dbReference type="PROSITE-ProRule" id="PRU00192"/>
    </source>
</evidence>
<proteinExistence type="predicted"/>
<dbReference type="Proteomes" id="UP000070544">
    <property type="component" value="Unassembled WGS sequence"/>
</dbReference>
<gene>
    <name evidence="4" type="ORF">M427DRAFT_359830</name>
</gene>
<dbReference type="InterPro" id="IPR036028">
    <property type="entry name" value="SH3-like_dom_sf"/>
</dbReference>
<evidence type="ECO:0000259" key="3">
    <source>
        <dbReference type="PROSITE" id="PS50002"/>
    </source>
</evidence>
<dbReference type="InterPro" id="IPR001452">
    <property type="entry name" value="SH3_domain"/>
</dbReference>
<evidence type="ECO:0000256" key="1">
    <source>
        <dbReference type="ARBA" id="ARBA00022443"/>
    </source>
</evidence>
<organism evidence="4 5">
    <name type="scientific">Gonapodya prolifera (strain JEL478)</name>
    <name type="common">Monoblepharis prolifera</name>
    <dbReference type="NCBI Taxonomy" id="1344416"/>
    <lineage>
        <taxon>Eukaryota</taxon>
        <taxon>Fungi</taxon>
        <taxon>Fungi incertae sedis</taxon>
        <taxon>Chytridiomycota</taxon>
        <taxon>Chytridiomycota incertae sedis</taxon>
        <taxon>Monoblepharidomycetes</taxon>
        <taxon>Monoblepharidales</taxon>
        <taxon>Gonapodyaceae</taxon>
        <taxon>Gonapodya</taxon>
    </lineage>
</organism>
<dbReference type="SUPFAM" id="SSF50044">
    <property type="entry name" value="SH3-domain"/>
    <property type="match status" value="1"/>
</dbReference>
<name>A0A139AB68_GONPJ</name>
<evidence type="ECO:0000313" key="4">
    <source>
        <dbReference type="EMBL" id="KXS13914.1"/>
    </source>
</evidence>
<keyword evidence="5" id="KW-1185">Reference proteome</keyword>
<dbReference type="PROSITE" id="PS50002">
    <property type="entry name" value="SH3"/>
    <property type="match status" value="1"/>
</dbReference>
<reference evidence="4 5" key="1">
    <citation type="journal article" date="2015" name="Genome Biol. Evol.">
        <title>Phylogenomic analyses indicate that early fungi evolved digesting cell walls of algal ancestors of land plants.</title>
        <authorList>
            <person name="Chang Y."/>
            <person name="Wang S."/>
            <person name="Sekimoto S."/>
            <person name="Aerts A.L."/>
            <person name="Choi C."/>
            <person name="Clum A."/>
            <person name="LaButti K.M."/>
            <person name="Lindquist E.A."/>
            <person name="Yee Ngan C."/>
            <person name="Ohm R.A."/>
            <person name="Salamov A.A."/>
            <person name="Grigoriev I.V."/>
            <person name="Spatafora J.W."/>
            <person name="Berbee M.L."/>
        </authorList>
    </citation>
    <scope>NUCLEOTIDE SEQUENCE [LARGE SCALE GENOMIC DNA]</scope>
    <source>
        <strain evidence="4 5">JEL478</strain>
    </source>
</reference>
<feature type="domain" description="SH3" evidence="3">
    <location>
        <begin position="140"/>
        <end position="193"/>
    </location>
</feature>
<protein>
    <recommendedName>
        <fullName evidence="3">SH3 domain-containing protein</fullName>
    </recommendedName>
</protein>
<keyword evidence="1 2" id="KW-0728">SH3 domain</keyword>
<dbReference type="AlphaFoldDB" id="A0A139AB68"/>
<accession>A0A139AB68</accession>
<dbReference type="OrthoDB" id="5340910at2759"/>
<dbReference type="Gene3D" id="2.30.30.40">
    <property type="entry name" value="SH3 Domains"/>
    <property type="match status" value="1"/>
</dbReference>